<dbReference type="GeneID" id="41987052"/>
<dbReference type="RefSeq" id="XP_031003048.1">
    <property type="nucleotide sequence ID" value="XM_031151787.1"/>
</dbReference>
<evidence type="ECO:0000313" key="3">
    <source>
        <dbReference type="Proteomes" id="UP000431533"/>
    </source>
</evidence>
<gene>
    <name evidence="2" type="ORF">LHYA1_G006854</name>
</gene>
<organism evidence="2 3">
    <name type="scientific">Lachnellula hyalina</name>
    <dbReference type="NCBI Taxonomy" id="1316788"/>
    <lineage>
        <taxon>Eukaryota</taxon>
        <taxon>Fungi</taxon>
        <taxon>Dikarya</taxon>
        <taxon>Ascomycota</taxon>
        <taxon>Pezizomycotina</taxon>
        <taxon>Leotiomycetes</taxon>
        <taxon>Helotiales</taxon>
        <taxon>Lachnaceae</taxon>
        <taxon>Lachnellula</taxon>
    </lineage>
</organism>
<sequence length="576" mass="62914">MPLKMRTSRPKPTLPDPSPSLFNPLLPFNQVSNIENKVSELQIANNKPSFLFSDIPSSTASTNIFPLTPTGTPMTKEMEEEKAFEEHMGLLTRTEGKQELGDAITAPIFTMPVLEHVSRRLANETENPFAQYGLLAGVARGFEETTDVEVDAMNADPRLFFNIASPSSTFICGSQGSGKSHTLSCLLENSMFPAVANHLPHPLTGLVFHYDTFISDDGGSPCEAAFLSSNKGVKVRVLCAPTNIATIKLAYSQFKNITIEPLRINQSDLNTKRMLDLMAVTSSNGPIPLYVHTIYRILRVLREEQQKTGSKFDYVLFKKHVDAANLSPDQLRPLQQRLDTLESFMPKEQTFAPHLKGKGKLRPPTGNDWTPKAGTLTIVDLSCPCVTPEGACALFNICLSIFLEKSTSVGRVIALDEAHKYMNASSEASTLTETLLATIRLQRHLGARIIISTQEPTISPALLDLSSVTIVHRFTSPEWLKTLEGHLAGAASKLLLRTDDTEGGEQQISIATKVFREIIKLRVGEALLFSPSAVIGVDEGAGKTGADALQRLGAGFLKIRVRSRLTDDGGKSVMAV</sequence>
<keyword evidence="3" id="KW-1185">Reference proteome</keyword>
<dbReference type="OrthoDB" id="2316594at2759"/>
<evidence type="ECO:0000256" key="1">
    <source>
        <dbReference type="SAM" id="MobiDB-lite"/>
    </source>
</evidence>
<protein>
    <recommendedName>
        <fullName evidence="4">P-loop containing nucleoside triphosphate hydrolase protein</fullName>
    </recommendedName>
</protein>
<dbReference type="AlphaFoldDB" id="A0A8H8QY38"/>
<dbReference type="Proteomes" id="UP000431533">
    <property type="component" value="Unassembled WGS sequence"/>
</dbReference>
<accession>A0A8H8QY38</accession>
<feature type="region of interest" description="Disordered" evidence="1">
    <location>
        <begin position="1"/>
        <end position="21"/>
    </location>
</feature>
<comment type="caution">
    <text evidence="2">The sequence shown here is derived from an EMBL/GenBank/DDBJ whole genome shotgun (WGS) entry which is preliminary data.</text>
</comment>
<proteinExistence type="predicted"/>
<reference evidence="2 3" key="1">
    <citation type="submission" date="2018-05" db="EMBL/GenBank/DDBJ databases">
        <title>Genome sequencing and assembly of the regulated plant pathogen Lachnellula willkommii and related sister species for the development of diagnostic species identification markers.</title>
        <authorList>
            <person name="Giroux E."/>
            <person name="Bilodeau G."/>
        </authorList>
    </citation>
    <scope>NUCLEOTIDE SEQUENCE [LARGE SCALE GENOMIC DNA]</scope>
    <source>
        <strain evidence="2 3">CBS 185.66</strain>
    </source>
</reference>
<dbReference type="Gene3D" id="3.40.50.300">
    <property type="entry name" value="P-loop containing nucleotide triphosphate hydrolases"/>
    <property type="match status" value="1"/>
</dbReference>
<dbReference type="EMBL" id="QGMH01000138">
    <property type="protein sequence ID" value="TVY24260.1"/>
    <property type="molecule type" value="Genomic_DNA"/>
</dbReference>
<dbReference type="InterPro" id="IPR027417">
    <property type="entry name" value="P-loop_NTPase"/>
</dbReference>
<evidence type="ECO:0000313" key="2">
    <source>
        <dbReference type="EMBL" id="TVY24260.1"/>
    </source>
</evidence>
<name>A0A8H8QY38_9HELO</name>
<dbReference type="SUPFAM" id="SSF52540">
    <property type="entry name" value="P-loop containing nucleoside triphosphate hydrolases"/>
    <property type="match status" value="1"/>
</dbReference>
<evidence type="ECO:0008006" key="4">
    <source>
        <dbReference type="Google" id="ProtNLM"/>
    </source>
</evidence>